<dbReference type="Proteomes" id="UP001163835">
    <property type="component" value="Unassembled WGS sequence"/>
</dbReference>
<evidence type="ECO:0000313" key="2">
    <source>
        <dbReference type="Proteomes" id="UP001163835"/>
    </source>
</evidence>
<sequence length="189" mass="20988">MATPIQHYAPADAFDTPVDNPHSSVIRLQPVNCEGPPSPHPDYYTQEDVRMRATTIFRQRGEVTILLAHPQNSIMNQVLSFQFAAGGLLGASYAILLLVHDESRSLQAIVDWFNFRPLLQRYLSETPSIIEDAVAILSDSHEVQFLIVFVPLFLLVGPELPPRLYLVVGILLGAAYPSFISSGETFNVQ</sequence>
<protein>
    <submittedName>
        <fullName evidence="1">Uncharacterized protein</fullName>
    </submittedName>
</protein>
<accession>A0ACC1TIU3</accession>
<name>A0ACC1TIU3_9AGAR</name>
<organism evidence="1 2">
    <name type="scientific">Lentinula aff. lateritia</name>
    <dbReference type="NCBI Taxonomy" id="2804960"/>
    <lineage>
        <taxon>Eukaryota</taxon>
        <taxon>Fungi</taxon>
        <taxon>Dikarya</taxon>
        <taxon>Basidiomycota</taxon>
        <taxon>Agaricomycotina</taxon>
        <taxon>Agaricomycetes</taxon>
        <taxon>Agaricomycetidae</taxon>
        <taxon>Agaricales</taxon>
        <taxon>Marasmiineae</taxon>
        <taxon>Omphalotaceae</taxon>
        <taxon>Lentinula</taxon>
    </lineage>
</organism>
<comment type="caution">
    <text evidence="1">The sequence shown here is derived from an EMBL/GenBank/DDBJ whole genome shotgun (WGS) entry which is preliminary data.</text>
</comment>
<reference evidence="1" key="1">
    <citation type="submission" date="2022-09" db="EMBL/GenBank/DDBJ databases">
        <title>A Global Phylogenomic Analysis of the Shiitake Genus Lentinula.</title>
        <authorList>
            <consortium name="DOE Joint Genome Institute"/>
            <person name="Sierra-Patev S."/>
            <person name="Min B."/>
            <person name="Naranjo-Ortiz M."/>
            <person name="Looney B."/>
            <person name="Konkel Z."/>
            <person name="Slot J.C."/>
            <person name="Sakamoto Y."/>
            <person name="Steenwyk J.L."/>
            <person name="Rokas A."/>
            <person name="Carro J."/>
            <person name="Camarero S."/>
            <person name="Ferreira P."/>
            <person name="Molpeceres G."/>
            <person name="Ruiz-Duenas F.J."/>
            <person name="Serrano A."/>
            <person name="Henrissat B."/>
            <person name="Drula E."/>
            <person name="Hughes K.W."/>
            <person name="Mata J.L."/>
            <person name="Ishikawa N.K."/>
            <person name="Vargas-Isla R."/>
            <person name="Ushijima S."/>
            <person name="Smith C.A."/>
            <person name="Ahrendt S."/>
            <person name="Andreopoulos W."/>
            <person name="He G."/>
            <person name="Labutti K."/>
            <person name="Lipzen A."/>
            <person name="Ng V."/>
            <person name="Riley R."/>
            <person name="Sandor L."/>
            <person name="Barry K."/>
            <person name="Martinez A.T."/>
            <person name="Xiao Y."/>
            <person name="Gibbons J.G."/>
            <person name="Terashima K."/>
            <person name="Grigoriev I.V."/>
            <person name="Hibbett D.S."/>
        </authorList>
    </citation>
    <scope>NUCLEOTIDE SEQUENCE</scope>
    <source>
        <strain evidence="1">TMI1499</strain>
    </source>
</reference>
<keyword evidence="2" id="KW-1185">Reference proteome</keyword>
<evidence type="ECO:0000313" key="1">
    <source>
        <dbReference type="EMBL" id="KAJ3804655.1"/>
    </source>
</evidence>
<dbReference type="EMBL" id="MU795871">
    <property type="protein sequence ID" value="KAJ3804655.1"/>
    <property type="molecule type" value="Genomic_DNA"/>
</dbReference>
<proteinExistence type="predicted"/>
<gene>
    <name evidence="1" type="ORF">F5876DRAFT_82799</name>
</gene>